<sequence>MAVTDDQLLQEQRALCAMYLREREGITSGIITLTCKFHNGTMEKIVLGREQTIQAKNVGEGRRPECLRQ</sequence>
<evidence type="ECO:0000313" key="2">
    <source>
        <dbReference type="Proteomes" id="UP000228497"/>
    </source>
</evidence>
<protein>
    <submittedName>
        <fullName evidence="1">Uncharacterized protein</fullName>
    </submittedName>
</protein>
<reference evidence="2" key="1">
    <citation type="submission" date="2017-09" db="EMBL/GenBank/DDBJ databases">
        <title>Depth-based differentiation of microbial function through sediment-hosted aquifers and enrichment of novel symbionts in the deep terrestrial subsurface.</title>
        <authorList>
            <person name="Probst A.J."/>
            <person name="Ladd B."/>
            <person name="Jarett J.K."/>
            <person name="Geller-Mcgrath D.E."/>
            <person name="Sieber C.M.K."/>
            <person name="Emerson J.B."/>
            <person name="Anantharaman K."/>
            <person name="Thomas B.C."/>
            <person name="Malmstrom R."/>
            <person name="Stieglmeier M."/>
            <person name="Klingl A."/>
            <person name="Woyke T."/>
            <person name="Ryan C.M."/>
            <person name="Banfield J.F."/>
        </authorList>
    </citation>
    <scope>NUCLEOTIDE SEQUENCE [LARGE SCALE GENOMIC DNA]</scope>
</reference>
<dbReference type="Proteomes" id="UP000228497">
    <property type="component" value="Unassembled WGS sequence"/>
</dbReference>
<dbReference type="AlphaFoldDB" id="A0A2M7FCY4"/>
<gene>
    <name evidence="1" type="ORF">COW49_02330</name>
</gene>
<accession>A0A2M7FCY4</accession>
<name>A0A2M7FCY4_9BACT</name>
<organism evidence="1 2">
    <name type="scientific">Candidatus Kaiserbacteria bacterium CG17_big_fil_post_rev_8_21_14_2_50_51_7</name>
    <dbReference type="NCBI Taxonomy" id="1974613"/>
    <lineage>
        <taxon>Bacteria</taxon>
        <taxon>Candidatus Kaiseribacteriota</taxon>
    </lineage>
</organism>
<dbReference type="EMBL" id="PFFD01000104">
    <property type="protein sequence ID" value="PIV86967.1"/>
    <property type="molecule type" value="Genomic_DNA"/>
</dbReference>
<comment type="caution">
    <text evidence="1">The sequence shown here is derived from an EMBL/GenBank/DDBJ whole genome shotgun (WGS) entry which is preliminary data.</text>
</comment>
<proteinExistence type="predicted"/>
<evidence type="ECO:0000313" key="1">
    <source>
        <dbReference type="EMBL" id="PIV86967.1"/>
    </source>
</evidence>